<dbReference type="Proteomes" id="UP000018144">
    <property type="component" value="Unassembled WGS sequence"/>
</dbReference>
<gene>
    <name evidence="1" type="ORF">PCON_10621</name>
</gene>
<name>U4L3C6_PYROM</name>
<accession>U4L3C6</accession>
<dbReference type="AlphaFoldDB" id="U4L3C6"/>
<proteinExistence type="predicted"/>
<dbReference type="EMBL" id="HF935586">
    <property type="protein sequence ID" value="CCX11027.1"/>
    <property type="molecule type" value="Genomic_DNA"/>
</dbReference>
<evidence type="ECO:0000313" key="2">
    <source>
        <dbReference type="Proteomes" id="UP000018144"/>
    </source>
</evidence>
<sequence>MAQLEWRIDDAAALSLARVITYYASIQLPKYNRNVDPDQRTSTQHELRKETPAVWQRWITGMGVEATPRHVRWMIG</sequence>
<reference evidence="1 2" key="1">
    <citation type="journal article" date="2013" name="PLoS Genet.">
        <title>The genome and development-dependent transcriptomes of Pyronema confluens: a window into fungal evolution.</title>
        <authorList>
            <person name="Traeger S."/>
            <person name="Altegoer F."/>
            <person name="Freitag M."/>
            <person name="Gabaldon T."/>
            <person name="Kempken F."/>
            <person name="Kumar A."/>
            <person name="Marcet-Houben M."/>
            <person name="Poggeler S."/>
            <person name="Stajich J.E."/>
            <person name="Nowrousian M."/>
        </authorList>
    </citation>
    <scope>NUCLEOTIDE SEQUENCE [LARGE SCALE GENOMIC DNA]</scope>
    <source>
        <strain evidence="2">CBS 100304</strain>
        <tissue evidence="1">Vegetative mycelium</tissue>
    </source>
</reference>
<organism evidence="1 2">
    <name type="scientific">Pyronema omphalodes (strain CBS 100304)</name>
    <name type="common">Pyronema confluens</name>
    <dbReference type="NCBI Taxonomy" id="1076935"/>
    <lineage>
        <taxon>Eukaryota</taxon>
        <taxon>Fungi</taxon>
        <taxon>Dikarya</taxon>
        <taxon>Ascomycota</taxon>
        <taxon>Pezizomycotina</taxon>
        <taxon>Pezizomycetes</taxon>
        <taxon>Pezizales</taxon>
        <taxon>Pyronemataceae</taxon>
        <taxon>Pyronema</taxon>
    </lineage>
</organism>
<evidence type="ECO:0000313" key="1">
    <source>
        <dbReference type="EMBL" id="CCX11027.1"/>
    </source>
</evidence>
<keyword evidence="2" id="KW-1185">Reference proteome</keyword>
<protein>
    <submittedName>
        <fullName evidence="1">Uncharacterized protein</fullName>
    </submittedName>
</protein>